<organism evidence="3 4">
    <name type="scientific">Thermovirga lienii (strain ATCC BAA-1197 / DSM 17291 / Cas60314)</name>
    <dbReference type="NCBI Taxonomy" id="580340"/>
    <lineage>
        <taxon>Bacteria</taxon>
        <taxon>Thermotogati</taxon>
        <taxon>Synergistota</taxon>
        <taxon>Synergistia</taxon>
        <taxon>Synergistales</taxon>
        <taxon>Thermovirgaceae</taxon>
        <taxon>Thermovirga</taxon>
    </lineage>
</organism>
<name>G7VAC0_THELD</name>
<keyword evidence="1" id="KW-0732">Signal</keyword>
<evidence type="ECO:0000313" key="4">
    <source>
        <dbReference type="Proteomes" id="UP000005868"/>
    </source>
</evidence>
<feature type="chain" id="PRO_5003504538" description="Peptidase S55 domain-containing protein" evidence="1">
    <location>
        <begin position="25"/>
        <end position="584"/>
    </location>
</feature>
<evidence type="ECO:0000259" key="2">
    <source>
        <dbReference type="PROSITE" id="PS51494"/>
    </source>
</evidence>
<reference evidence="3 4" key="2">
    <citation type="journal article" date="2012" name="Stand. Genomic Sci.">
        <title>Genome sequence of the moderately thermophilic, amino-acid-degrading and sulfur-reducing bacterium Thermovirga lienii type strain (Cas60314(T)).</title>
        <authorList>
            <person name="Goker M."/>
            <person name="Saunders E."/>
            <person name="Lapidus A."/>
            <person name="Nolan M."/>
            <person name="Lucas S."/>
            <person name="Hammon N."/>
            <person name="Deshpande S."/>
            <person name="Cheng J.F."/>
            <person name="Han C."/>
            <person name="Tapia R."/>
            <person name="Goodwin L.A."/>
            <person name="Pitluck S."/>
            <person name="Liolios K."/>
            <person name="Mavromatis K."/>
            <person name="Pagani I."/>
            <person name="Ivanova N."/>
            <person name="Mikhailova N."/>
            <person name="Pati A."/>
            <person name="Chen A."/>
            <person name="Palaniappan K."/>
            <person name="Land M."/>
            <person name="Chang Y.J."/>
            <person name="Jeffries C.D."/>
            <person name="Brambilla E.M."/>
            <person name="Rohde M."/>
            <person name="Spring S."/>
            <person name="Detter J.C."/>
            <person name="Woyke T."/>
            <person name="Bristow J."/>
            <person name="Eisen J.A."/>
            <person name="Markowitz V."/>
            <person name="Hugenholtz P."/>
            <person name="Kyrpides N.C."/>
            <person name="Klenk H.P."/>
        </authorList>
    </citation>
    <scope>NUCLEOTIDE SEQUENCE [LARGE SCALE GENOMIC DNA]</scope>
    <source>
        <strain evidence="4">ATCC BAA-1197 / DSM 17291 / Cas60314</strain>
    </source>
</reference>
<dbReference type="HOGENOM" id="CLU_023510_0_0_0"/>
<protein>
    <recommendedName>
        <fullName evidence="2">Peptidase S55 domain-containing protein</fullName>
    </recommendedName>
</protein>
<dbReference type="eggNOG" id="COG1044">
    <property type="taxonomic scope" value="Bacteria"/>
</dbReference>
<dbReference type="EMBL" id="CP003096">
    <property type="protein sequence ID" value="AER66820.1"/>
    <property type="molecule type" value="Genomic_DNA"/>
</dbReference>
<dbReference type="InterPro" id="IPR008763">
    <property type="entry name" value="Peptidase_S55"/>
</dbReference>
<evidence type="ECO:0000313" key="3">
    <source>
        <dbReference type="EMBL" id="AER66820.1"/>
    </source>
</evidence>
<proteinExistence type="predicted"/>
<feature type="signal peptide" evidence="1">
    <location>
        <begin position="1"/>
        <end position="24"/>
    </location>
</feature>
<dbReference type="STRING" id="580340.Tlie_1087"/>
<sequence>MFRFKLKLLLSIIFILCCCTFAMAQSTFNSTIPVMSLDDIKPGMEGIAYTVVKGQEVVTFPVKVLSVVPSVELPHQLILIQAYGPVIEKTGGIAAGMSGSPVFIDGKLVGAIGYGWHFSEHDKGLVTPISEMAAVWEWPDREIKLREPINIKIENSETEGKKSGDIKNLETPIMMYGVSDRSAGEISEKLGTSYSMLPHSFKATSLPVNMNAKLTPGDAVSVLLAWGDVSIAATGTLTALSKDGRFLAFAHPFLNRGAVYYPLAKAWIHDVIPSVQAPFKIGTPTEIVGVVTQDRPQAIGGYIGKIPTAFDFSLSMRDKDTGKIVKKRFQFVNDPFLLSELIDNILIGLWDDTWERKGEGTAKVDLKIEGGSLVEGWQRTNMFYSGKDLAKDMFSEAVDITKTIMLNPFYEINPFGVHLDVEVTQEPRILLIEDLIVPERDLKPGETFEVKVKMRPYRGKAIERKFTLNVPEDAAGTYEVVVRGGGIDEPSQESLLQGWRAITNLNELLREISSIEANNEVIVELRYETPDRAPWSSKTEKEDKRLLSEIKKEKMEKGLLKVFKSNYYVDGLLRKLIKVADKQK</sequence>
<keyword evidence="4" id="KW-1185">Reference proteome</keyword>
<dbReference type="OrthoDB" id="9765242at2"/>
<feature type="domain" description="Peptidase S55" evidence="2">
    <location>
        <begin position="1"/>
        <end position="148"/>
    </location>
</feature>
<reference evidence="4" key="1">
    <citation type="submission" date="2011-10" db="EMBL/GenBank/DDBJ databases">
        <title>The complete genome of chromosome of Thermovirga lienii DSM 17291.</title>
        <authorList>
            <consortium name="US DOE Joint Genome Institute (JGI-PGF)"/>
            <person name="Lucas S."/>
            <person name="Copeland A."/>
            <person name="Lapidus A."/>
            <person name="Glavina del Rio T."/>
            <person name="Dalin E."/>
            <person name="Tice H."/>
            <person name="Bruce D."/>
            <person name="Goodwin L."/>
            <person name="Pitluck S."/>
            <person name="Peters L."/>
            <person name="Mikhailova N."/>
            <person name="Saunders E."/>
            <person name="Kyrpides N."/>
            <person name="Mavromatis K."/>
            <person name="Ivanova N."/>
            <person name="Last F.I."/>
            <person name="Brettin T."/>
            <person name="Detter J.C."/>
            <person name="Han C."/>
            <person name="Larimer F."/>
            <person name="Land M."/>
            <person name="Hauser L."/>
            <person name="Markowitz V."/>
            <person name="Cheng J.-F."/>
            <person name="Hugenholtz P."/>
            <person name="Woyke T."/>
            <person name="Wu D."/>
            <person name="Spring S."/>
            <person name="Schroeder M."/>
            <person name="Brambilla E.-M."/>
            <person name="Klenk H.-P."/>
            <person name="Eisen J.A."/>
        </authorList>
    </citation>
    <scope>NUCLEOTIDE SEQUENCE [LARGE SCALE GENOMIC DNA]</scope>
    <source>
        <strain evidence="4">ATCC BAA-1197 / DSM 17291 / Cas60314</strain>
    </source>
</reference>
<dbReference type="SUPFAM" id="SSF50494">
    <property type="entry name" value="Trypsin-like serine proteases"/>
    <property type="match status" value="1"/>
</dbReference>
<dbReference type="AlphaFoldDB" id="G7VAC0"/>
<evidence type="ECO:0000256" key="1">
    <source>
        <dbReference type="SAM" id="SignalP"/>
    </source>
</evidence>
<dbReference type="Proteomes" id="UP000005868">
    <property type="component" value="Chromosome"/>
</dbReference>
<dbReference type="PROSITE" id="PS51494">
    <property type="entry name" value="SPOIVB"/>
    <property type="match status" value="1"/>
</dbReference>
<dbReference type="InterPro" id="IPR009003">
    <property type="entry name" value="Peptidase_S1_PA"/>
</dbReference>
<accession>G7VAC0</accession>
<dbReference type="Pfam" id="PF05580">
    <property type="entry name" value="Peptidase_S55"/>
    <property type="match status" value="1"/>
</dbReference>
<dbReference type="KEGG" id="tli:Tlie_1087"/>
<gene>
    <name evidence="3" type="ordered locus">Tlie_1087</name>
</gene>